<sequence>MRYYEKTSYQRVQLLKAHSSLQHYT</sequence>
<name>A0A0E9XS04_ANGAN</name>
<evidence type="ECO:0000313" key="1">
    <source>
        <dbReference type="EMBL" id="JAI05523.1"/>
    </source>
</evidence>
<organism evidence="1">
    <name type="scientific">Anguilla anguilla</name>
    <name type="common">European freshwater eel</name>
    <name type="synonym">Muraena anguilla</name>
    <dbReference type="NCBI Taxonomy" id="7936"/>
    <lineage>
        <taxon>Eukaryota</taxon>
        <taxon>Metazoa</taxon>
        <taxon>Chordata</taxon>
        <taxon>Craniata</taxon>
        <taxon>Vertebrata</taxon>
        <taxon>Euteleostomi</taxon>
        <taxon>Actinopterygii</taxon>
        <taxon>Neopterygii</taxon>
        <taxon>Teleostei</taxon>
        <taxon>Anguilliformes</taxon>
        <taxon>Anguillidae</taxon>
        <taxon>Anguilla</taxon>
    </lineage>
</organism>
<dbReference type="AlphaFoldDB" id="A0A0E9XS04"/>
<accession>A0A0E9XS04</accession>
<protein>
    <submittedName>
        <fullName evidence="1">Uncharacterized protein</fullName>
    </submittedName>
</protein>
<dbReference type="EMBL" id="GBXM01003055">
    <property type="protein sequence ID" value="JAI05523.1"/>
    <property type="molecule type" value="Transcribed_RNA"/>
</dbReference>
<reference evidence="1" key="2">
    <citation type="journal article" date="2015" name="Fish Shellfish Immunol.">
        <title>Early steps in the European eel (Anguilla anguilla)-Vibrio vulnificus interaction in the gills: Role of the RtxA13 toxin.</title>
        <authorList>
            <person name="Callol A."/>
            <person name="Pajuelo D."/>
            <person name="Ebbesson L."/>
            <person name="Teles M."/>
            <person name="MacKenzie S."/>
            <person name="Amaro C."/>
        </authorList>
    </citation>
    <scope>NUCLEOTIDE SEQUENCE</scope>
</reference>
<proteinExistence type="predicted"/>
<reference evidence="1" key="1">
    <citation type="submission" date="2014-11" db="EMBL/GenBank/DDBJ databases">
        <authorList>
            <person name="Amaro Gonzalez C."/>
        </authorList>
    </citation>
    <scope>NUCLEOTIDE SEQUENCE</scope>
</reference>